<dbReference type="SUPFAM" id="SSF109736">
    <property type="entry name" value="FGAM synthase PurL, linker domain"/>
    <property type="match status" value="1"/>
</dbReference>
<gene>
    <name evidence="13" type="ORF">EZS27_010794</name>
</gene>
<dbReference type="Pfam" id="PF22689">
    <property type="entry name" value="FGAR-AT_PurM_N-like"/>
    <property type="match status" value="1"/>
</dbReference>
<dbReference type="GO" id="GO:0006164">
    <property type="term" value="P:purine nucleotide biosynthetic process"/>
    <property type="evidence" value="ECO:0007669"/>
    <property type="project" value="UniProtKB-KW"/>
</dbReference>
<organism evidence="13">
    <name type="scientific">termite gut metagenome</name>
    <dbReference type="NCBI Taxonomy" id="433724"/>
    <lineage>
        <taxon>unclassified sequences</taxon>
        <taxon>metagenomes</taxon>
        <taxon>organismal metagenomes</taxon>
    </lineage>
</organism>
<feature type="domain" description="FGAR-AT PurM N-terminal-like" evidence="12">
    <location>
        <begin position="588"/>
        <end position="694"/>
    </location>
</feature>
<feature type="non-terminal residue" evidence="13">
    <location>
        <position position="694"/>
    </location>
</feature>
<evidence type="ECO:0000256" key="4">
    <source>
        <dbReference type="ARBA" id="ARBA00022723"/>
    </source>
</evidence>
<dbReference type="EMBL" id="SNRY01000392">
    <property type="protein sequence ID" value="KAA6341404.1"/>
    <property type="molecule type" value="Genomic_DNA"/>
</dbReference>
<evidence type="ECO:0000256" key="8">
    <source>
        <dbReference type="ARBA" id="ARBA00022842"/>
    </source>
</evidence>
<evidence type="ECO:0000313" key="13">
    <source>
        <dbReference type="EMBL" id="KAA6341404.1"/>
    </source>
</evidence>
<evidence type="ECO:0000259" key="12">
    <source>
        <dbReference type="Pfam" id="PF22689"/>
    </source>
</evidence>
<evidence type="ECO:0000256" key="5">
    <source>
        <dbReference type="ARBA" id="ARBA00022741"/>
    </source>
</evidence>
<dbReference type="PANTHER" id="PTHR10099:SF1">
    <property type="entry name" value="PHOSPHORIBOSYLFORMYLGLYCINAMIDINE SYNTHASE"/>
    <property type="match status" value="1"/>
</dbReference>
<dbReference type="Pfam" id="PF18076">
    <property type="entry name" value="FGAR-AT_N"/>
    <property type="match status" value="1"/>
</dbReference>
<evidence type="ECO:0000256" key="6">
    <source>
        <dbReference type="ARBA" id="ARBA00022755"/>
    </source>
</evidence>
<dbReference type="Gene3D" id="1.10.8.750">
    <property type="entry name" value="Phosphoribosylformylglycinamidine synthase, linker domain"/>
    <property type="match status" value="1"/>
</dbReference>
<dbReference type="Pfam" id="PF02769">
    <property type="entry name" value="AIRS_C"/>
    <property type="match status" value="1"/>
</dbReference>
<dbReference type="FunFam" id="3.90.650.10:FF:000018">
    <property type="entry name" value="Phosphoribosylformylglycinamidine synthase"/>
    <property type="match status" value="1"/>
</dbReference>
<dbReference type="InterPro" id="IPR036921">
    <property type="entry name" value="PurM-like_N_sf"/>
</dbReference>
<dbReference type="InterPro" id="IPR036604">
    <property type="entry name" value="PurS-like_sf"/>
</dbReference>
<dbReference type="GO" id="GO:0005737">
    <property type="term" value="C:cytoplasm"/>
    <property type="evidence" value="ECO:0007669"/>
    <property type="project" value="UniProtKB-SubCell"/>
</dbReference>
<evidence type="ECO:0000259" key="10">
    <source>
        <dbReference type="Pfam" id="PF18072"/>
    </source>
</evidence>
<dbReference type="SUPFAM" id="SSF56042">
    <property type="entry name" value="PurM C-terminal domain-like"/>
    <property type="match status" value="1"/>
</dbReference>
<keyword evidence="4" id="KW-0479">Metal-binding</keyword>
<dbReference type="InterPro" id="IPR036676">
    <property type="entry name" value="PurM-like_C_sf"/>
</dbReference>
<dbReference type="Gene3D" id="3.30.1330.10">
    <property type="entry name" value="PurM-like, N-terminal domain"/>
    <property type="match status" value="2"/>
</dbReference>
<keyword evidence="3 13" id="KW-0436">Ligase</keyword>
<evidence type="ECO:0000259" key="9">
    <source>
        <dbReference type="Pfam" id="PF02769"/>
    </source>
</evidence>
<evidence type="ECO:0000259" key="11">
    <source>
        <dbReference type="Pfam" id="PF18076"/>
    </source>
</evidence>
<feature type="domain" description="Phosphoribosylformylglycinamidine synthase N-terminal" evidence="11">
    <location>
        <begin position="19"/>
        <end position="83"/>
    </location>
</feature>
<evidence type="ECO:0000256" key="7">
    <source>
        <dbReference type="ARBA" id="ARBA00022840"/>
    </source>
</evidence>
<keyword evidence="6" id="KW-0658">Purine biosynthesis</keyword>
<dbReference type="GO" id="GO:0005524">
    <property type="term" value="F:ATP binding"/>
    <property type="evidence" value="ECO:0007669"/>
    <property type="project" value="UniProtKB-KW"/>
</dbReference>
<evidence type="ECO:0000256" key="1">
    <source>
        <dbReference type="ARBA" id="ARBA00004496"/>
    </source>
</evidence>
<dbReference type="GO" id="GO:0004642">
    <property type="term" value="F:phosphoribosylformylglycinamidine synthase activity"/>
    <property type="evidence" value="ECO:0007669"/>
    <property type="project" value="UniProtKB-EC"/>
</dbReference>
<dbReference type="InterPro" id="IPR040707">
    <property type="entry name" value="FGAR-AT_N"/>
</dbReference>
<dbReference type="InterPro" id="IPR055181">
    <property type="entry name" value="FGAR-AT_PurM_N-like"/>
</dbReference>
<sequence>MILFFRTSLNNVIAVECGSKLPPDDVRKLCWLFGEAVPESQSRISGRFVGPRREMVTPWSTNAVEITQNMGIAGITRIEEYISAADESADHDPMLQRIYKELDEELFTVNRLPASILYIDDLEGYNEKEGLALSGEEIDYLKKMERDLGRPLTDSEVFGFAQINSEHCRHKIFGGIFIIDGVEMESSLFQLIKKTTQENPNKIISAYKDNVAFAAGPVAEQFAPADHAVPDYFTIKDIETVISLKAETHNFPTTVEPFNGASTGTGGEIRDRMGGGKGSQPIAGTAVYMTSYPHKKTDSPVRNGLYQTPEQILIKASNGASDFGNKFGQPLICGSVLTFEHEENNTRYGYDKVIMLAGGVGYGTRRDCLKGMPEAGNKVVVIGGDNYRIGLGGGSVSSVDTGRYGSGIELNAVQRANAEMQKRVNNVVRALCEEDENPIVSIHDHGSAGHVNCLSELVGESGGLIDMGKLPIGDQTLSAKEIIANESQERMGILIKEEAVERVRKIAERERAPMYVVGETTGDGRFVFQQPDGVRPFDMAVEQMFGSSPKTYMRDSTVERHYANPEYKASEVEEYLVRVLQLEAVACKDWLTNKVDRSVSGKVARQQCQGELQLPVSDCGVVALDYRGEKGIATSIGHAPQAALCDAEAGSVLAVSEALTNIVWAPLADGLDSVSLSANWMWACRSQAGEDARL</sequence>
<keyword evidence="7" id="KW-0067">ATP-binding</keyword>
<dbReference type="Gene3D" id="3.90.650.10">
    <property type="entry name" value="PurM-like C-terminal domain"/>
    <property type="match status" value="1"/>
</dbReference>
<dbReference type="SUPFAM" id="SSF55326">
    <property type="entry name" value="PurM N-terminal domain-like"/>
    <property type="match status" value="2"/>
</dbReference>
<dbReference type="PANTHER" id="PTHR10099">
    <property type="entry name" value="PHOSPHORIBOSYLFORMYLGLYCINAMIDINE SYNTHASE"/>
    <property type="match status" value="1"/>
</dbReference>
<keyword evidence="2" id="KW-0963">Cytoplasm</keyword>
<dbReference type="GO" id="GO:0046872">
    <property type="term" value="F:metal ion binding"/>
    <property type="evidence" value="ECO:0007669"/>
    <property type="project" value="UniProtKB-KW"/>
</dbReference>
<dbReference type="Pfam" id="PF18072">
    <property type="entry name" value="FGAR-AT_linker"/>
    <property type="match status" value="1"/>
</dbReference>
<protein>
    <submittedName>
        <fullName evidence="13">Phosphoribosylformylglycinamidine synthase</fullName>
        <ecNumber evidence="13">6.3.5.3</ecNumber>
    </submittedName>
</protein>
<dbReference type="InterPro" id="IPR041609">
    <property type="entry name" value="PurL_linker"/>
</dbReference>
<feature type="domain" description="PurM-like C-terminal" evidence="9">
    <location>
        <begin position="374"/>
        <end position="528"/>
    </location>
</feature>
<proteinExistence type="predicted"/>
<dbReference type="EC" id="6.3.5.3" evidence="13"/>
<keyword evidence="8" id="KW-0460">Magnesium</keyword>
<dbReference type="NCBIfam" id="NF003672">
    <property type="entry name" value="PRK05297.1"/>
    <property type="match status" value="1"/>
</dbReference>
<reference evidence="13" key="1">
    <citation type="submission" date="2019-03" db="EMBL/GenBank/DDBJ databases">
        <title>Single cell metagenomics reveals metabolic interactions within the superorganism composed of flagellate Streblomastix strix and complex community of Bacteroidetes bacteria on its surface.</title>
        <authorList>
            <person name="Treitli S.C."/>
            <person name="Kolisko M."/>
            <person name="Husnik F."/>
            <person name="Keeling P."/>
            <person name="Hampl V."/>
        </authorList>
    </citation>
    <scope>NUCLEOTIDE SEQUENCE</scope>
    <source>
        <strain evidence="13">STM</strain>
    </source>
</reference>
<evidence type="ECO:0000256" key="2">
    <source>
        <dbReference type="ARBA" id="ARBA00022490"/>
    </source>
</evidence>
<name>A0A5J4S5T2_9ZZZZ</name>
<dbReference type="InterPro" id="IPR010918">
    <property type="entry name" value="PurM-like_C_dom"/>
</dbReference>
<comment type="subcellular location">
    <subcellularLocation>
        <location evidence="1">Cytoplasm</location>
    </subcellularLocation>
</comment>
<dbReference type="SUPFAM" id="SSF82697">
    <property type="entry name" value="PurS-like"/>
    <property type="match status" value="1"/>
</dbReference>
<evidence type="ECO:0000256" key="3">
    <source>
        <dbReference type="ARBA" id="ARBA00022598"/>
    </source>
</evidence>
<accession>A0A5J4S5T2</accession>
<dbReference type="AlphaFoldDB" id="A0A5J4S5T2"/>
<keyword evidence="5" id="KW-0547">Nucleotide-binding</keyword>
<feature type="domain" description="Phosphoribosylformylglycinamidine synthase linker" evidence="10">
    <location>
        <begin position="122"/>
        <end position="171"/>
    </location>
</feature>
<comment type="caution">
    <text evidence="13">The sequence shown here is derived from an EMBL/GenBank/DDBJ whole genome shotgun (WGS) entry which is preliminary data.</text>
</comment>